<proteinExistence type="predicted"/>
<evidence type="ECO:0000313" key="3">
    <source>
        <dbReference type="Proteomes" id="UP001464378"/>
    </source>
</evidence>
<name>A0ABV1E913_9FIRM</name>
<accession>A0ABV1E913</accession>
<organism evidence="2 3">
    <name type="scientific">Pseudoflavonifractor intestinihominis</name>
    <dbReference type="NCBI Taxonomy" id="3133171"/>
    <lineage>
        <taxon>Bacteria</taxon>
        <taxon>Bacillati</taxon>
        <taxon>Bacillota</taxon>
        <taxon>Clostridia</taxon>
        <taxon>Eubacteriales</taxon>
        <taxon>Oscillospiraceae</taxon>
        <taxon>Pseudoflavonifractor</taxon>
    </lineage>
</organism>
<gene>
    <name evidence="2" type="ORF">WMO64_07710</name>
</gene>
<dbReference type="RefSeq" id="WP_349231605.1">
    <property type="nucleotide sequence ID" value="NZ_JBBMFK010000010.1"/>
</dbReference>
<reference evidence="2 3" key="1">
    <citation type="submission" date="2024-03" db="EMBL/GenBank/DDBJ databases">
        <title>Human intestinal bacterial collection.</title>
        <authorList>
            <person name="Pauvert C."/>
            <person name="Hitch T.C.A."/>
            <person name="Clavel T."/>
        </authorList>
    </citation>
    <scope>NUCLEOTIDE SEQUENCE [LARGE SCALE GENOMIC DNA]</scope>
    <source>
        <strain evidence="2 3">CLA-AP-H29</strain>
    </source>
</reference>
<dbReference type="Proteomes" id="UP001464378">
    <property type="component" value="Unassembled WGS sequence"/>
</dbReference>
<comment type="caution">
    <text evidence="2">The sequence shown here is derived from an EMBL/GenBank/DDBJ whole genome shotgun (WGS) entry which is preliminary data.</text>
</comment>
<evidence type="ECO:0000256" key="1">
    <source>
        <dbReference type="SAM" id="SignalP"/>
    </source>
</evidence>
<feature type="chain" id="PRO_5045728885" evidence="1">
    <location>
        <begin position="25"/>
        <end position="136"/>
    </location>
</feature>
<sequence length="136" mass="14831">MRRRTGHRLAALCILAGLLLCATATVREPEGGPAITGVERDKAAAALEMRDMGEAASMELLYNLRGEASHILVLSAQGYLIMDRATLICLEGGESNPYRDYPDARKYYAGPIAYYVAQDGVLYDLRRERVAGALPV</sequence>
<keyword evidence="3" id="KW-1185">Reference proteome</keyword>
<feature type="signal peptide" evidence="1">
    <location>
        <begin position="1"/>
        <end position="24"/>
    </location>
</feature>
<evidence type="ECO:0000313" key="2">
    <source>
        <dbReference type="EMBL" id="MEQ2443354.1"/>
    </source>
</evidence>
<keyword evidence="1" id="KW-0732">Signal</keyword>
<dbReference type="EMBL" id="JBBMFK010000010">
    <property type="protein sequence ID" value="MEQ2443354.1"/>
    <property type="molecule type" value="Genomic_DNA"/>
</dbReference>
<protein>
    <submittedName>
        <fullName evidence="2">Uncharacterized protein</fullName>
    </submittedName>
</protein>